<dbReference type="AlphaFoldDB" id="C2KXR0"/>
<feature type="transmembrane region" description="Helical" evidence="1">
    <location>
        <begin position="26"/>
        <end position="44"/>
    </location>
</feature>
<protein>
    <submittedName>
        <fullName evidence="2">Uncharacterized protein</fullName>
    </submittedName>
</protein>
<keyword evidence="1" id="KW-0812">Transmembrane</keyword>
<name>C2KXR0_9FIRM</name>
<dbReference type="HOGENOM" id="CLU_2618587_0_0_9"/>
<evidence type="ECO:0000313" key="3">
    <source>
        <dbReference type="Proteomes" id="UP000004121"/>
    </source>
</evidence>
<dbReference type="EMBL" id="ACKX01000124">
    <property type="protein sequence ID" value="EEJ51455.1"/>
    <property type="molecule type" value="Genomic_DNA"/>
</dbReference>
<gene>
    <name evidence="2" type="ORF">HMPREF6123_1279</name>
</gene>
<keyword evidence="3" id="KW-1185">Reference proteome</keyword>
<dbReference type="Proteomes" id="UP000004121">
    <property type="component" value="Unassembled WGS sequence"/>
</dbReference>
<reference evidence="2 3" key="1">
    <citation type="submission" date="2009-04" db="EMBL/GenBank/DDBJ databases">
        <authorList>
            <person name="Qin X."/>
            <person name="Bachman B."/>
            <person name="Battles P."/>
            <person name="Bell A."/>
            <person name="Bess C."/>
            <person name="Bickham C."/>
            <person name="Chaboub L."/>
            <person name="Chen D."/>
            <person name="Coyle M."/>
            <person name="Deiros D.R."/>
            <person name="Dinh H."/>
            <person name="Forbes L."/>
            <person name="Fowler G."/>
            <person name="Francisco L."/>
            <person name="Fu Q."/>
            <person name="Gubbala S."/>
            <person name="Hale W."/>
            <person name="Han Y."/>
            <person name="Hemphill L."/>
            <person name="Highlander S.K."/>
            <person name="Hirani K."/>
            <person name="Hogues M."/>
            <person name="Jackson L."/>
            <person name="Jakkamsetti A."/>
            <person name="Javaid M."/>
            <person name="Jiang H."/>
            <person name="Korchina V."/>
            <person name="Kovar C."/>
            <person name="Lara F."/>
            <person name="Lee S."/>
            <person name="Mata R."/>
            <person name="Mathew T."/>
            <person name="Moen C."/>
            <person name="Morales K."/>
            <person name="Munidasa M."/>
            <person name="Nazareth L."/>
            <person name="Ngo R."/>
            <person name="Nguyen L."/>
            <person name="Okwuonu G."/>
            <person name="Ongeri F."/>
            <person name="Patil S."/>
            <person name="Petrosino J."/>
            <person name="Pham C."/>
            <person name="Pham P."/>
            <person name="Pu L.-L."/>
            <person name="Puazo M."/>
            <person name="Raj R."/>
            <person name="Reid J."/>
            <person name="Rouhana J."/>
            <person name="Saada N."/>
            <person name="Shang Y."/>
            <person name="Simmons D."/>
            <person name="Thornton R."/>
            <person name="Warren J."/>
            <person name="Weissenberger G."/>
            <person name="Zhang J."/>
            <person name="Zhang L."/>
            <person name="Zhou C."/>
            <person name="Zhu D."/>
            <person name="Muzny D."/>
            <person name="Worley K."/>
            <person name="Gibbs R."/>
        </authorList>
    </citation>
    <scope>NUCLEOTIDE SEQUENCE [LARGE SCALE GENOMIC DNA]</scope>
    <source>
        <strain evidence="2 3">F0268</strain>
    </source>
</reference>
<dbReference type="STRING" id="585501.HMPREF6123_1279"/>
<evidence type="ECO:0000313" key="2">
    <source>
        <dbReference type="EMBL" id="EEJ51455.1"/>
    </source>
</evidence>
<proteinExistence type="predicted"/>
<keyword evidence="1" id="KW-0472">Membrane</keyword>
<organism evidence="2 3">
    <name type="scientific">Oribacterium sinus F0268</name>
    <dbReference type="NCBI Taxonomy" id="585501"/>
    <lineage>
        <taxon>Bacteria</taxon>
        <taxon>Bacillati</taxon>
        <taxon>Bacillota</taxon>
        <taxon>Clostridia</taxon>
        <taxon>Lachnospirales</taxon>
        <taxon>Lachnospiraceae</taxon>
        <taxon>Oribacterium</taxon>
    </lineage>
</organism>
<evidence type="ECO:0000256" key="1">
    <source>
        <dbReference type="SAM" id="Phobius"/>
    </source>
</evidence>
<keyword evidence="1" id="KW-1133">Transmembrane helix</keyword>
<dbReference type="InParanoid" id="C2KXR0"/>
<comment type="caution">
    <text evidence="2">The sequence shown here is derived from an EMBL/GenBank/DDBJ whole genome shotgun (WGS) entry which is preliminary data.</text>
</comment>
<sequence length="78" mass="9602">MFFLSFDFSIIEKLYSFLSGYPYKRFYYFVYIIARTSFPIFLIFPKKLAKNQKEAKTEKEKYATMGWKFEKFQSKKEE</sequence>
<accession>C2KXR0</accession>